<evidence type="ECO:0000313" key="5">
    <source>
        <dbReference type="Ensembl" id="ENSCAFP00020031765.1"/>
    </source>
</evidence>
<proteinExistence type="predicted"/>
<reference evidence="5" key="2">
    <citation type="submission" date="2025-09" db="UniProtKB">
        <authorList>
            <consortium name="Ensembl"/>
        </authorList>
    </citation>
    <scope>IDENTIFICATION</scope>
</reference>
<sequence>SLLLPLPMSLPLSLCETCNEYRALMKNGKLFCSQDKKLFQSPDGIAFINRCATCKMMLEKEAKSQKRASYLTRASRAIASDKLNCDDFRKGERNGDFICTFENAAVCGTDGKTYSNKCALCAENAKSRSQVGIKSEGECETNNPEQVRTSVKIVGDLGRLTLERKKVPPSSFFGGYIVSKLNARTVFCLSSSTY</sequence>
<dbReference type="CDD" id="cd01327">
    <property type="entry name" value="KAZAL_PSTI"/>
    <property type="match status" value="1"/>
</dbReference>
<dbReference type="FunFam" id="3.30.60.30:FF:000033">
    <property type="entry name" value="Serine peptidase inhibitor, Kazal type 5"/>
    <property type="match status" value="1"/>
</dbReference>
<evidence type="ECO:0000256" key="2">
    <source>
        <dbReference type="ARBA" id="ARBA00022525"/>
    </source>
</evidence>
<dbReference type="PANTHER" id="PTHR47499">
    <property type="entry name" value="SERINE PROTEASE INHIBITOR KAZAL-TYPE 7 SPINK7"/>
    <property type="match status" value="1"/>
</dbReference>
<dbReference type="SUPFAM" id="SSF100895">
    <property type="entry name" value="Kazal-type serine protease inhibitors"/>
    <property type="match status" value="2"/>
</dbReference>
<dbReference type="PROSITE" id="PS51465">
    <property type="entry name" value="KAZAL_2"/>
    <property type="match status" value="1"/>
</dbReference>
<evidence type="ECO:0000256" key="1">
    <source>
        <dbReference type="ARBA" id="ARBA00004613"/>
    </source>
</evidence>
<keyword evidence="2" id="KW-0964">Secreted</keyword>
<name>A0A8C0LKA1_CANLU</name>
<keyword evidence="3" id="KW-1015">Disulfide bond</keyword>
<feature type="domain" description="Kazal-like" evidence="4">
    <location>
        <begin position="79"/>
        <end position="141"/>
    </location>
</feature>
<evidence type="ECO:0000259" key="4">
    <source>
        <dbReference type="PROSITE" id="PS51465"/>
    </source>
</evidence>
<organism evidence="5 6">
    <name type="scientific">Canis lupus dingo</name>
    <name type="common">dingo</name>
    <dbReference type="NCBI Taxonomy" id="286419"/>
    <lineage>
        <taxon>Eukaryota</taxon>
        <taxon>Metazoa</taxon>
        <taxon>Chordata</taxon>
        <taxon>Craniata</taxon>
        <taxon>Vertebrata</taxon>
        <taxon>Euteleostomi</taxon>
        <taxon>Mammalia</taxon>
        <taxon>Eutheria</taxon>
        <taxon>Laurasiatheria</taxon>
        <taxon>Carnivora</taxon>
        <taxon>Caniformia</taxon>
        <taxon>Canidae</taxon>
        <taxon>Canis</taxon>
    </lineage>
</organism>
<dbReference type="Proteomes" id="UP000694391">
    <property type="component" value="Unplaced"/>
</dbReference>
<dbReference type="AlphaFoldDB" id="A0A8C0LKA1"/>
<keyword evidence="6" id="KW-1185">Reference proteome</keyword>
<accession>A0A8C0LKA1</accession>
<dbReference type="GO" id="GO:0005576">
    <property type="term" value="C:extracellular region"/>
    <property type="evidence" value="ECO:0007669"/>
    <property type="project" value="UniProtKB-SubCell"/>
</dbReference>
<dbReference type="PANTHER" id="PTHR47499:SF1">
    <property type="entry name" value="SERINE PROTEASE INHIBITOR KAZAL-TYPE 7"/>
    <property type="match status" value="1"/>
</dbReference>
<reference evidence="5" key="1">
    <citation type="submission" date="2025-08" db="UniProtKB">
        <authorList>
            <consortium name="Ensembl"/>
        </authorList>
    </citation>
    <scope>IDENTIFICATION</scope>
</reference>
<dbReference type="SMART" id="SM00280">
    <property type="entry name" value="KAZAL"/>
    <property type="match status" value="1"/>
</dbReference>
<dbReference type="Pfam" id="PF00050">
    <property type="entry name" value="Kazal_1"/>
    <property type="match status" value="1"/>
</dbReference>
<protein>
    <recommendedName>
        <fullName evidence="4">Kazal-like domain-containing protein</fullName>
    </recommendedName>
</protein>
<dbReference type="Gene3D" id="3.30.60.30">
    <property type="match status" value="2"/>
</dbReference>
<dbReference type="GeneTree" id="ENSGT00510000048608"/>
<dbReference type="InterPro" id="IPR036058">
    <property type="entry name" value="Kazal_dom_sf"/>
</dbReference>
<dbReference type="Ensembl" id="ENSCAFT00020036681.1">
    <property type="protein sequence ID" value="ENSCAFP00020031765.1"/>
    <property type="gene ID" value="ENSCAFG00020024767.1"/>
</dbReference>
<dbReference type="InterPro" id="IPR050159">
    <property type="entry name" value="Kazal-type_SerProtInhib"/>
</dbReference>
<evidence type="ECO:0000256" key="3">
    <source>
        <dbReference type="ARBA" id="ARBA00023157"/>
    </source>
</evidence>
<dbReference type="InterPro" id="IPR002350">
    <property type="entry name" value="Kazal_dom"/>
</dbReference>
<dbReference type="PROSITE" id="PS00282">
    <property type="entry name" value="KAZAL_1"/>
    <property type="match status" value="1"/>
</dbReference>
<evidence type="ECO:0000313" key="6">
    <source>
        <dbReference type="Proteomes" id="UP000694391"/>
    </source>
</evidence>
<comment type="subcellular location">
    <subcellularLocation>
        <location evidence="1">Secreted</location>
    </subcellularLocation>
</comment>